<dbReference type="InterPro" id="IPR044822">
    <property type="entry name" value="Myb_DNA-bind_4"/>
</dbReference>
<dbReference type="GO" id="GO:0005634">
    <property type="term" value="C:nucleus"/>
    <property type="evidence" value="ECO:0007669"/>
    <property type="project" value="UniProtKB-SubCell"/>
</dbReference>
<keyword evidence="5" id="KW-0804">Transcription</keyword>
<organism evidence="9">
    <name type="scientific">Fagus sylvatica</name>
    <name type="common">Beechnut</name>
    <dbReference type="NCBI Taxonomy" id="28930"/>
    <lineage>
        <taxon>Eukaryota</taxon>
        <taxon>Viridiplantae</taxon>
        <taxon>Streptophyta</taxon>
        <taxon>Embryophyta</taxon>
        <taxon>Tracheophyta</taxon>
        <taxon>Spermatophyta</taxon>
        <taxon>Magnoliopsida</taxon>
        <taxon>eudicotyledons</taxon>
        <taxon>Gunneridae</taxon>
        <taxon>Pentapetalae</taxon>
        <taxon>rosids</taxon>
        <taxon>fabids</taxon>
        <taxon>Fagales</taxon>
        <taxon>Fagaceae</taxon>
        <taxon>Fagus</taxon>
    </lineage>
</organism>
<evidence type="ECO:0000256" key="4">
    <source>
        <dbReference type="ARBA" id="ARBA00023125"/>
    </source>
</evidence>
<name>A0A2N9EKF7_FAGSY</name>
<dbReference type="GO" id="GO:0006355">
    <property type="term" value="P:regulation of DNA-templated transcription"/>
    <property type="evidence" value="ECO:0007669"/>
    <property type="project" value="UniProtKB-ARBA"/>
</dbReference>
<dbReference type="EMBL" id="OIVN01000147">
    <property type="protein sequence ID" value="SPC75221.1"/>
    <property type="molecule type" value="Genomic_DNA"/>
</dbReference>
<evidence type="ECO:0000256" key="2">
    <source>
        <dbReference type="ARBA" id="ARBA00022737"/>
    </source>
</evidence>
<keyword evidence="4" id="KW-0238">DNA-binding</keyword>
<feature type="compositionally biased region" description="Polar residues" evidence="7">
    <location>
        <begin position="497"/>
        <end position="510"/>
    </location>
</feature>
<dbReference type="InterPro" id="IPR001005">
    <property type="entry name" value="SANT/Myb"/>
</dbReference>
<dbReference type="FunFam" id="1.10.10.60:FF:000092">
    <property type="entry name" value="Trihelix transcription factor GT-2"/>
    <property type="match status" value="1"/>
</dbReference>
<evidence type="ECO:0000256" key="5">
    <source>
        <dbReference type="ARBA" id="ARBA00023163"/>
    </source>
</evidence>
<feature type="compositionally biased region" description="Polar residues" evidence="7">
    <location>
        <begin position="443"/>
        <end position="457"/>
    </location>
</feature>
<evidence type="ECO:0000313" key="9">
    <source>
        <dbReference type="EMBL" id="SPC75221.1"/>
    </source>
</evidence>
<protein>
    <recommendedName>
        <fullName evidence="8">Myb-like domain-containing protein</fullName>
    </recommendedName>
</protein>
<keyword evidence="3" id="KW-0805">Transcription regulation</keyword>
<evidence type="ECO:0000256" key="6">
    <source>
        <dbReference type="ARBA" id="ARBA00023242"/>
    </source>
</evidence>
<dbReference type="PROSITE" id="PS50090">
    <property type="entry name" value="MYB_LIKE"/>
    <property type="match status" value="2"/>
</dbReference>
<feature type="compositionally biased region" description="Acidic residues" evidence="7">
    <location>
        <begin position="472"/>
        <end position="489"/>
    </location>
</feature>
<feature type="region of interest" description="Disordered" evidence="7">
    <location>
        <begin position="442"/>
        <end position="510"/>
    </location>
</feature>
<dbReference type="AlphaFoldDB" id="A0A2N9EKF7"/>
<feature type="compositionally biased region" description="Low complexity" evidence="7">
    <location>
        <begin position="144"/>
        <end position="158"/>
    </location>
</feature>
<gene>
    <name evidence="9" type="ORF">FSB_LOCUS3103</name>
</gene>
<feature type="domain" description="Myb-like" evidence="8">
    <location>
        <begin position="326"/>
        <end position="390"/>
    </location>
</feature>
<dbReference type="PANTHER" id="PTHR21654:SF73">
    <property type="entry name" value="TRIHELIX TRANSCRIPTION FACTOR GT-2"/>
    <property type="match status" value="1"/>
</dbReference>
<feature type="region of interest" description="Disordered" evidence="7">
    <location>
        <begin position="1"/>
        <end position="38"/>
    </location>
</feature>
<dbReference type="SMART" id="SM00717">
    <property type="entry name" value="SANT"/>
    <property type="match status" value="2"/>
</dbReference>
<dbReference type="FunFam" id="1.10.10.60:FF:000061">
    <property type="entry name" value="Trihelix transcription factor GT-2"/>
    <property type="match status" value="1"/>
</dbReference>
<evidence type="ECO:0000256" key="7">
    <source>
        <dbReference type="SAM" id="MobiDB-lite"/>
    </source>
</evidence>
<evidence type="ECO:0000256" key="3">
    <source>
        <dbReference type="ARBA" id="ARBA00023015"/>
    </source>
</evidence>
<feature type="region of interest" description="Disordered" evidence="7">
    <location>
        <begin position="180"/>
        <end position="199"/>
    </location>
</feature>
<keyword evidence="6" id="KW-0539">Nucleus</keyword>
<dbReference type="Gene3D" id="1.10.10.60">
    <property type="entry name" value="Homeodomain-like"/>
    <property type="match status" value="2"/>
</dbReference>
<proteinExistence type="predicted"/>
<feature type="domain" description="Myb-like" evidence="8">
    <location>
        <begin position="38"/>
        <end position="95"/>
    </location>
</feature>
<feature type="compositionally biased region" description="Low complexity" evidence="7">
    <location>
        <begin position="184"/>
        <end position="193"/>
    </location>
</feature>
<keyword evidence="2" id="KW-0677">Repeat</keyword>
<dbReference type="PANTHER" id="PTHR21654">
    <property type="entry name" value="FI21293P1"/>
    <property type="match status" value="1"/>
</dbReference>
<sequence>MLRDSGDKENVIGSNSSEEDKGIRSDEGGERNTCGGKRWPRQETLALLKIRLDMDEVFRESSLKAPLWEQVSRKLVEIGYNQSAKKCKEKFENVYKYHKRTKEGRTGNSDGKTYKFFDQLQALENKPQPSRAMTPALPWTHLTTPSVPTSTVPSTTNPTIPPLSNPIIPTLQAPKPVIPRNLLSGSSTSSSTASDEDLKGRRCKRRMKWKDFFKSIAMEVIEKQEELQLKFLETIEKQDNERMGREEAWRIQEMERMNREHEILVQERSTAAAKDAAVIAFLQSISGQHQQTHDNINTTLQSKPMLRLPQPPQFSETKFENNSTTPSPISSSRWPKAEVEALIGLRTNLDRKYHENGAKGPLWEDISAGMHKLGYNRNAKRCKEKWENINKYFKRVKESSKKRPEDSKTCPYFHQLDALYKEKNKIDDNMKSNNPMEALMVQPEQQWPPQEDNQQPETVIEDIENRENGEQNQEEGEDVNSEEEDDDGGGYEMVINKPSSIDNVTLNEKR</sequence>
<feature type="compositionally biased region" description="Basic and acidic residues" evidence="7">
    <location>
        <begin position="1"/>
        <end position="10"/>
    </location>
</feature>
<evidence type="ECO:0000259" key="8">
    <source>
        <dbReference type="PROSITE" id="PS50090"/>
    </source>
</evidence>
<accession>A0A2N9EKF7</accession>
<reference evidence="9" key="1">
    <citation type="submission" date="2018-02" db="EMBL/GenBank/DDBJ databases">
        <authorList>
            <person name="Cohen D.B."/>
            <person name="Kent A.D."/>
        </authorList>
    </citation>
    <scope>NUCLEOTIDE SEQUENCE</scope>
</reference>
<dbReference type="CDD" id="cd12203">
    <property type="entry name" value="GT1"/>
    <property type="match status" value="2"/>
</dbReference>
<comment type="subcellular location">
    <subcellularLocation>
        <location evidence="1">Nucleus</location>
    </subcellularLocation>
</comment>
<dbReference type="GO" id="GO:0003677">
    <property type="term" value="F:DNA binding"/>
    <property type="evidence" value="ECO:0007669"/>
    <property type="project" value="UniProtKB-KW"/>
</dbReference>
<feature type="compositionally biased region" description="Basic and acidic residues" evidence="7">
    <location>
        <begin position="18"/>
        <end position="30"/>
    </location>
</feature>
<evidence type="ECO:0000256" key="1">
    <source>
        <dbReference type="ARBA" id="ARBA00004123"/>
    </source>
</evidence>
<feature type="region of interest" description="Disordered" evidence="7">
    <location>
        <begin position="144"/>
        <end position="166"/>
    </location>
</feature>
<dbReference type="Pfam" id="PF13837">
    <property type="entry name" value="Myb_DNA-bind_4"/>
    <property type="match status" value="2"/>
</dbReference>